<dbReference type="Gene3D" id="1.10.8.350">
    <property type="entry name" value="Bacterial muramidase"/>
    <property type="match status" value="1"/>
</dbReference>
<dbReference type="SUPFAM" id="SSF47090">
    <property type="entry name" value="PGBD-like"/>
    <property type="match status" value="1"/>
</dbReference>
<dbReference type="InterPro" id="IPR043426">
    <property type="entry name" value="MltB-like"/>
</dbReference>
<dbReference type="InterPro" id="IPR031304">
    <property type="entry name" value="SLT_2"/>
</dbReference>
<dbReference type="Gene3D" id="1.10.101.10">
    <property type="entry name" value="PGBD-like superfamily/PGBD"/>
    <property type="match status" value="1"/>
</dbReference>
<dbReference type="Proteomes" id="UP000196640">
    <property type="component" value="Unassembled WGS sequence"/>
</dbReference>
<evidence type="ECO:0000313" key="7">
    <source>
        <dbReference type="Proteomes" id="UP000214673"/>
    </source>
</evidence>
<name>A0A212AVR7_9RHOB</name>
<sequence>MRATLFPALLGLVALAGTASAQSVPCGGDFGRFVAGLKQEAGANGHSAQAADRFFANVRRDPKVIAADNSQGVFRKTFTDFSSALISGNRMANGVANGKKYAGLLKEAERRYGVPPGVILAFWGFETDYGAVQGNFNTANALVTLAHDCRRPDLFRPQVFAALSLYEKGAFDPATTTGAWAGEIGMIQMLPKDILERGVDGDGDGRVTLKTSIPDAIMSGGRMLADHGWRRGEPWLQEVTVPDQMDWSLSGLDTPRPAADWLRMGVKPRGGGKVAANLNAALLLPQGRKGPAFLAYPNYYVFFDWNKSFVYVTTAAYFATRLSGAPAFDPGNPDPPLTDAQMTLLQQKLTAHGHDVGAIDGVLGAMTRSAVQKEQARLGLPADAWPTRTLLDRL</sequence>
<feature type="domain" description="Peptidoglycan binding-like" evidence="2">
    <location>
        <begin position="340"/>
        <end position="393"/>
    </location>
</feature>
<dbReference type="RefSeq" id="WP_035741547.1">
    <property type="nucleotide sequence ID" value="NZ_CALUEG010000037.1"/>
</dbReference>
<keyword evidence="7" id="KW-1185">Reference proteome</keyword>
<proteinExistence type="predicted"/>
<dbReference type="STRING" id="366616.CG51_09245"/>
<dbReference type="PANTHER" id="PTHR30163">
    <property type="entry name" value="MEMBRANE-BOUND LYTIC MUREIN TRANSGLYCOSYLASE B"/>
    <property type="match status" value="1"/>
</dbReference>
<evidence type="ECO:0000256" key="1">
    <source>
        <dbReference type="SAM" id="SignalP"/>
    </source>
</evidence>
<dbReference type="NCBIfam" id="TIGR02283">
    <property type="entry name" value="MltB_2"/>
    <property type="match status" value="1"/>
</dbReference>
<dbReference type="EMBL" id="NIPV01000007">
    <property type="protein sequence ID" value="OWJ79273.1"/>
    <property type="molecule type" value="Genomic_DNA"/>
</dbReference>
<dbReference type="AlphaFoldDB" id="A0A212AVR7"/>
<dbReference type="EMBL" id="NIPX01000003">
    <property type="protein sequence ID" value="OWJ85545.1"/>
    <property type="molecule type" value="Genomic_DNA"/>
</dbReference>
<dbReference type="SUPFAM" id="SSF53955">
    <property type="entry name" value="Lysozyme-like"/>
    <property type="match status" value="1"/>
</dbReference>
<evidence type="ECO:0000259" key="2">
    <source>
        <dbReference type="Pfam" id="PF01471"/>
    </source>
</evidence>
<dbReference type="GO" id="GO:0009253">
    <property type="term" value="P:peptidoglycan catabolic process"/>
    <property type="evidence" value="ECO:0007669"/>
    <property type="project" value="TreeGrafter"/>
</dbReference>
<comment type="caution">
    <text evidence="5">The sequence shown here is derived from an EMBL/GenBank/DDBJ whole genome shotgun (WGS) entry which is preliminary data.</text>
</comment>
<dbReference type="Pfam" id="PF01471">
    <property type="entry name" value="PG_binding_1"/>
    <property type="match status" value="1"/>
</dbReference>
<feature type="domain" description="Transglycosylase SLT" evidence="3">
    <location>
        <begin position="30"/>
        <end position="319"/>
    </location>
</feature>
<gene>
    <name evidence="5" type="ORF">CDV52_04050</name>
    <name evidence="4" type="ORF">CDV53_01830</name>
</gene>
<dbReference type="InterPro" id="IPR023346">
    <property type="entry name" value="Lysozyme-like_dom_sf"/>
</dbReference>
<protein>
    <submittedName>
        <fullName evidence="5">Lytic murein transglycosylase</fullName>
    </submittedName>
</protein>
<dbReference type="OrthoDB" id="9808544at2"/>
<dbReference type="InterPro" id="IPR002477">
    <property type="entry name" value="Peptidoglycan-bd-like"/>
</dbReference>
<keyword evidence="1" id="KW-0732">Signal</keyword>
<evidence type="ECO:0000313" key="5">
    <source>
        <dbReference type="EMBL" id="OWJ85545.1"/>
    </source>
</evidence>
<reference evidence="6 7" key="1">
    <citation type="submission" date="2016-11" db="EMBL/GenBank/DDBJ databases">
        <title>Comparison of Traditional DNA-DNA Hybridization with In Silico Genomic Analysis.</title>
        <authorList>
            <person name="Nicholson A.C."/>
            <person name="Sammons S."/>
            <person name="Humrighouse B.W."/>
            <person name="Graziano J."/>
            <person name="Lasker B."/>
            <person name="Whitney A.M."/>
            <person name="Mcquiston J.R."/>
        </authorList>
    </citation>
    <scope>NUCLEOTIDE SEQUENCE [LARGE SCALE GENOMIC DNA]</scope>
    <source>
        <strain evidence="4 7">H1892</strain>
        <strain evidence="5 6">H2381</strain>
    </source>
</reference>
<feature type="signal peptide" evidence="1">
    <location>
        <begin position="1"/>
        <end position="21"/>
    </location>
</feature>
<dbReference type="InterPro" id="IPR011970">
    <property type="entry name" value="MltB_2"/>
</dbReference>
<dbReference type="Gene3D" id="1.10.530.10">
    <property type="match status" value="1"/>
</dbReference>
<accession>A0A212AVR7</accession>
<feature type="chain" id="PRO_5011316741" evidence="1">
    <location>
        <begin position="22"/>
        <end position="394"/>
    </location>
</feature>
<dbReference type="PANTHER" id="PTHR30163:SF8">
    <property type="entry name" value="LYTIC MUREIN TRANSGLYCOSYLASE"/>
    <property type="match status" value="1"/>
</dbReference>
<dbReference type="Pfam" id="PF13406">
    <property type="entry name" value="SLT_2"/>
    <property type="match status" value="1"/>
</dbReference>
<evidence type="ECO:0000313" key="4">
    <source>
        <dbReference type="EMBL" id="OWJ79273.1"/>
    </source>
</evidence>
<dbReference type="InterPro" id="IPR036365">
    <property type="entry name" value="PGBD-like_sf"/>
</dbReference>
<organism evidence="5 6">
    <name type="scientific">Haematobacter missouriensis</name>
    <dbReference type="NCBI Taxonomy" id="366616"/>
    <lineage>
        <taxon>Bacteria</taxon>
        <taxon>Pseudomonadati</taxon>
        <taxon>Pseudomonadota</taxon>
        <taxon>Alphaproteobacteria</taxon>
        <taxon>Rhodobacterales</taxon>
        <taxon>Paracoccaceae</taxon>
        <taxon>Haematobacter</taxon>
    </lineage>
</organism>
<dbReference type="Proteomes" id="UP000214673">
    <property type="component" value="Unassembled WGS sequence"/>
</dbReference>
<dbReference type="GO" id="GO:0008933">
    <property type="term" value="F:peptidoglycan lytic transglycosylase activity"/>
    <property type="evidence" value="ECO:0007669"/>
    <property type="project" value="TreeGrafter"/>
</dbReference>
<dbReference type="InterPro" id="IPR036366">
    <property type="entry name" value="PGBDSf"/>
</dbReference>
<evidence type="ECO:0000259" key="3">
    <source>
        <dbReference type="Pfam" id="PF13406"/>
    </source>
</evidence>
<evidence type="ECO:0000313" key="6">
    <source>
        <dbReference type="Proteomes" id="UP000196640"/>
    </source>
</evidence>